<dbReference type="STRING" id="7719.ENSCINP00000030043"/>
<dbReference type="InterPro" id="IPR013122">
    <property type="entry name" value="PKD1_2_channel"/>
</dbReference>
<dbReference type="PANTHER" id="PTHR10877">
    <property type="entry name" value="POLYCYSTIN FAMILY MEMBER"/>
    <property type="match status" value="1"/>
</dbReference>
<evidence type="ECO:0000256" key="2">
    <source>
        <dbReference type="ARBA" id="ARBA00007200"/>
    </source>
</evidence>
<comment type="subcellular location">
    <subcellularLocation>
        <location evidence="1">Membrane</location>
        <topology evidence="1">Multi-pass membrane protein</topology>
    </subcellularLocation>
</comment>
<feature type="domain" description="Polycystin cation channel PKD1/PKD2" evidence="7">
    <location>
        <begin position="10"/>
        <end position="171"/>
    </location>
</feature>
<dbReference type="AlphaFoldDB" id="H2XK61"/>
<evidence type="ECO:0000313" key="8">
    <source>
        <dbReference type="Ensembl" id="ENSCINP00000030043.1"/>
    </source>
</evidence>
<feature type="transmembrane region" description="Helical" evidence="6">
    <location>
        <begin position="146"/>
        <end position="167"/>
    </location>
</feature>
<dbReference type="Proteomes" id="UP000008144">
    <property type="component" value="Chromosome 2"/>
</dbReference>
<feature type="transmembrane region" description="Helical" evidence="6">
    <location>
        <begin position="44"/>
        <end position="64"/>
    </location>
</feature>
<evidence type="ECO:0000256" key="4">
    <source>
        <dbReference type="ARBA" id="ARBA00022989"/>
    </source>
</evidence>
<evidence type="ECO:0000256" key="6">
    <source>
        <dbReference type="SAM" id="Phobius"/>
    </source>
</evidence>
<dbReference type="PRINTS" id="PR01433">
    <property type="entry name" value="POLYCYSTIN2"/>
</dbReference>
<dbReference type="OMA" id="IHEEYTM"/>
<reference evidence="9" key="1">
    <citation type="journal article" date="2002" name="Science">
        <title>The draft genome of Ciona intestinalis: insights into chordate and vertebrate origins.</title>
        <authorList>
            <person name="Dehal P."/>
            <person name="Satou Y."/>
            <person name="Campbell R.K."/>
            <person name="Chapman J."/>
            <person name="Degnan B."/>
            <person name="De Tomaso A."/>
            <person name="Davidson B."/>
            <person name="Di Gregorio A."/>
            <person name="Gelpke M."/>
            <person name="Goodstein D.M."/>
            <person name="Harafuji N."/>
            <person name="Hastings K.E."/>
            <person name="Ho I."/>
            <person name="Hotta K."/>
            <person name="Huang W."/>
            <person name="Kawashima T."/>
            <person name="Lemaire P."/>
            <person name="Martinez D."/>
            <person name="Meinertzhagen I.A."/>
            <person name="Necula S."/>
            <person name="Nonaka M."/>
            <person name="Putnam N."/>
            <person name="Rash S."/>
            <person name="Saiga H."/>
            <person name="Satake M."/>
            <person name="Terry A."/>
            <person name="Yamada L."/>
            <person name="Wang H.G."/>
            <person name="Awazu S."/>
            <person name="Azumi K."/>
            <person name="Boore J."/>
            <person name="Branno M."/>
            <person name="Chin-Bow S."/>
            <person name="DeSantis R."/>
            <person name="Doyle S."/>
            <person name="Francino P."/>
            <person name="Keys D.N."/>
            <person name="Haga S."/>
            <person name="Hayashi H."/>
            <person name="Hino K."/>
            <person name="Imai K.S."/>
            <person name="Inaba K."/>
            <person name="Kano S."/>
            <person name="Kobayashi K."/>
            <person name="Kobayashi M."/>
            <person name="Lee B.I."/>
            <person name="Makabe K.W."/>
            <person name="Manohar C."/>
            <person name="Matassi G."/>
            <person name="Medina M."/>
            <person name="Mochizuki Y."/>
            <person name="Mount S."/>
            <person name="Morishita T."/>
            <person name="Miura S."/>
            <person name="Nakayama A."/>
            <person name="Nishizaka S."/>
            <person name="Nomoto H."/>
            <person name="Ohta F."/>
            <person name="Oishi K."/>
            <person name="Rigoutsos I."/>
            <person name="Sano M."/>
            <person name="Sasaki A."/>
            <person name="Sasakura Y."/>
            <person name="Shoguchi E."/>
            <person name="Shin-i T."/>
            <person name="Spagnuolo A."/>
            <person name="Stainier D."/>
            <person name="Suzuki M.M."/>
            <person name="Tassy O."/>
            <person name="Takatori N."/>
            <person name="Tokuoka M."/>
            <person name="Yagi K."/>
            <person name="Yoshizaki F."/>
            <person name="Wada S."/>
            <person name="Zhang C."/>
            <person name="Hyatt P.D."/>
            <person name="Larimer F."/>
            <person name="Detter C."/>
            <person name="Doggett N."/>
            <person name="Glavina T."/>
            <person name="Hawkins T."/>
            <person name="Richardson P."/>
            <person name="Lucas S."/>
            <person name="Kohara Y."/>
            <person name="Levine M."/>
            <person name="Satoh N."/>
            <person name="Rokhsar D.S."/>
        </authorList>
    </citation>
    <scope>NUCLEOTIDE SEQUENCE [LARGE SCALE GENOMIC DNA]</scope>
</reference>
<reference evidence="8" key="4">
    <citation type="submission" date="2025-09" db="UniProtKB">
        <authorList>
            <consortium name="Ensembl"/>
        </authorList>
    </citation>
    <scope>IDENTIFICATION</scope>
</reference>
<proteinExistence type="inferred from homology"/>
<feature type="transmembrane region" description="Helical" evidence="6">
    <location>
        <begin position="84"/>
        <end position="106"/>
    </location>
</feature>
<evidence type="ECO:0000256" key="1">
    <source>
        <dbReference type="ARBA" id="ARBA00004141"/>
    </source>
</evidence>
<dbReference type="GO" id="GO:0005509">
    <property type="term" value="F:calcium ion binding"/>
    <property type="evidence" value="ECO:0007669"/>
    <property type="project" value="InterPro"/>
</dbReference>
<dbReference type="PANTHER" id="PTHR10877:SF150">
    <property type="entry name" value="REJ DOMAIN-CONTAINING PROTEIN"/>
    <property type="match status" value="1"/>
</dbReference>
<name>H2XK61_CIOIN</name>
<dbReference type="InterPro" id="IPR051223">
    <property type="entry name" value="Polycystin"/>
</dbReference>
<dbReference type="Pfam" id="PF08016">
    <property type="entry name" value="PKD_channel"/>
    <property type="match status" value="1"/>
</dbReference>
<reference evidence="8" key="2">
    <citation type="journal article" date="2008" name="Genome Biol.">
        <title>Improved genome assembly and evidence-based global gene model set for the chordate Ciona intestinalis: new insight into intron and operon populations.</title>
        <authorList>
            <person name="Satou Y."/>
            <person name="Mineta K."/>
            <person name="Ogasawara M."/>
            <person name="Sasakura Y."/>
            <person name="Shoguchi E."/>
            <person name="Ueno K."/>
            <person name="Yamada L."/>
            <person name="Matsumoto J."/>
            <person name="Wasserscheid J."/>
            <person name="Dewar K."/>
            <person name="Wiley G.B."/>
            <person name="Macmil S.L."/>
            <person name="Roe B.A."/>
            <person name="Zeller R.W."/>
            <person name="Hastings K.E."/>
            <person name="Lemaire P."/>
            <person name="Lindquist E."/>
            <person name="Endo T."/>
            <person name="Hotta K."/>
            <person name="Inaba K."/>
        </authorList>
    </citation>
    <scope>NUCLEOTIDE SEQUENCE [LARGE SCALE GENOMIC DNA]</scope>
    <source>
        <strain evidence="8">wild type</strain>
    </source>
</reference>
<dbReference type="Ensembl" id="ENSCINT00000032145.1">
    <property type="protein sequence ID" value="ENSCINP00000030043.1"/>
    <property type="gene ID" value="ENSCING00000020908.1"/>
</dbReference>
<dbReference type="EMBL" id="EAAA01001527">
    <property type="status" value="NOT_ANNOTATED_CDS"/>
    <property type="molecule type" value="Genomic_DNA"/>
</dbReference>
<evidence type="ECO:0000256" key="5">
    <source>
        <dbReference type="ARBA" id="ARBA00023136"/>
    </source>
</evidence>
<keyword evidence="4 6" id="KW-1133">Transmembrane helix</keyword>
<keyword evidence="9" id="KW-1185">Reference proteome</keyword>
<accession>H2XK61</accession>
<organism evidence="8 9">
    <name type="scientific">Ciona intestinalis</name>
    <name type="common">Transparent sea squirt</name>
    <name type="synonym">Ascidia intestinalis</name>
    <dbReference type="NCBI Taxonomy" id="7719"/>
    <lineage>
        <taxon>Eukaryota</taxon>
        <taxon>Metazoa</taxon>
        <taxon>Chordata</taxon>
        <taxon>Tunicata</taxon>
        <taxon>Ascidiacea</taxon>
        <taxon>Phlebobranchia</taxon>
        <taxon>Cionidae</taxon>
        <taxon>Ciona</taxon>
    </lineage>
</organism>
<reference evidence="8" key="3">
    <citation type="submission" date="2025-08" db="UniProtKB">
        <authorList>
            <consortium name="Ensembl"/>
        </authorList>
    </citation>
    <scope>IDENTIFICATION</scope>
</reference>
<dbReference type="GeneTree" id="ENSGT00940000164047"/>
<dbReference type="InterPro" id="IPR003915">
    <property type="entry name" value="PKD_2"/>
</dbReference>
<comment type="similarity">
    <text evidence="2">Belongs to the polycystin family.</text>
</comment>
<keyword evidence="3 6" id="KW-0812">Transmembrane</keyword>
<evidence type="ECO:0000313" key="9">
    <source>
        <dbReference type="Proteomes" id="UP000008144"/>
    </source>
</evidence>
<protein>
    <recommendedName>
        <fullName evidence="7">Polycystin cation channel PKD1/PKD2 domain-containing protein</fullName>
    </recommendedName>
</protein>
<dbReference type="HOGENOM" id="CLU_986790_0_0_1"/>
<sequence length="282" mass="33198">MSITASGIYGVRYIHSHIILDKITQDVDKETFVNFQYLILWNDIFRFLMSFILFFATIKFTRLLRFNRRIRLLSMTLSYAAKPVVLFSVMFSIYFLGFLFLANLWFEQTVYAYSNIPLAAGEMFSMLLNRFDFTQLQEADKLLGPLFFSAFTGVCTIALLNMFIVILDESIKRARAELERTKNEFEVVDYMKKQLVGYIHSVMPVFLERSKTEEEEDELVYIPHPEQILEKRIDQLTLHVSNIELEFYEDENKNVDVDDLEAELDDVEMDDVMLDLMSIKSY</sequence>
<evidence type="ECO:0000259" key="7">
    <source>
        <dbReference type="Pfam" id="PF08016"/>
    </source>
</evidence>
<dbReference type="InParanoid" id="H2XK61"/>
<keyword evidence="5 6" id="KW-0472">Membrane</keyword>
<dbReference type="GO" id="GO:0016020">
    <property type="term" value="C:membrane"/>
    <property type="evidence" value="ECO:0007669"/>
    <property type="project" value="UniProtKB-SubCell"/>
</dbReference>
<evidence type="ECO:0000256" key="3">
    <source>
        <dbReference type="ARBA" id="ARBA00022692"/>
    </source>
</evidence>